<dbReference type="SUPFAM" id="SSF47413">
    <property type="entry name" value="lambda repressor-like DNA-binding domains"/>
    <property type="match status" value="1"/>
</dbReference>
<dbReference type="STRING" id="1811193.A0O21_05570"/>
<dbReference type="Proteomes" id="UP000077317">
    <property type="component" value="Chromosome"/>
</dbReference>
<accession>A0A172QAA8</accession>
<organism evidence="3 4">
    <name type="scientific">Streptococcus pantholopis</name>
    <dbReference type="NCBI Taxonomy" id="1811193"/>
    <lineage>
        <taxon>Bacteria</taxon>
        <taxon>Bacillati</taxon>
        <taxon>Bacillota</taxon>
        <taxon>Bacilli</taxon>
        <taxon>Lactobacillales</taxon>
        <taxon>Streptococcaceae</taxon>
        <taxon>Streptococcus</taxon>
    </lineage>
</organism>
<dbReference type="CDD" id="cd00093">
    <property type="entry name" value="HTH_XRE"/>
    <property type="match status" value="1"/>
</dbReference>
<dbReference type="Pfam" id="PF01381">
    <property type="entry name" value="HTH_3"/>
    <property type="match status" value="1"/>
</dbReference>
<protein>
    <submittedName>
        <fullName evidence="3">Transcriptional regulator</fullName>
    </submittedName>
</protein>
<reference evidence="4" key="2">
    <citation type="submission" date="2016-03" db="EMBL/GenBank/DDBJ databases">
        <title>Streptococcus antelopensis sp. nov., isolated from the feces of the Tibetan antelope (Pantholops hodgsonii) in Hoh Xil National Nature Reserve, Qinghai, China.</title>
        <authorList>
            <person name="Bai X."/>
        </authorList>
    </citation>
    <scope>NUCLEOTIDE SEQUENCE [LARGE SCALE GENOMIC DNA]</scope>
    <source>
        <strain evidence="4">TA 26</strain>
    </source>
</reference>
<feature type="domain" description="HTH cro/C1-type" evidence="2">
    <location>
        <begin position="8"/>
        <end position="62"/>
    </location>
</feature>
<evidence type="ECO:0000256" key="1">
    <source>
        <dbReference type="ARBA" id="ARBA00023125"/>
    </source>
</evidence>
<dbReference type="PANTHER" id="PTHR46558:SF4">
    <property type="entry name" value="DNA-BIDING PHAGE PROTEIN"/>
    <property type="match status" value="1"/>
</dbReference>
<dbReference type="PANTHER" id="PTHR46558">
    <property type="entry name" value="TRACRIPTIONAL REGULATORY PROTEIN-RELATED-RELATED"/>
    <property type="match status" value="1"/>
</dbReference>
<dbReference type="InterPro" id="IPR001387">
    <property type="entry name" value="Cro/C1-type_HTH"/>
</dbReference>
<name>A0A172QAA8_9STRE</name>
<dbReference type="Gene3D" id="1.10.260.40">
    <property type="entry name" value="lambda repressor-like DNA-binding domains"/>
    <property type="match status" value="1"/>
</dbReference>
<dbReference type="EMBL" id="CP014699">
    <property type="protein sequence ID" value="AND80443.1"/>
    <property type="molecule type" value="Genomic_DNA"/>
</dbReference>
<dbReference type="InterPro" id="IPR010982">
    <property type="entry name" value="Lambda_DNA-bd_dom_sf"/>
</dbReference>
<keyword evidence="1" id="KW-0238">DNA-binding</keyword>
<evidence type="ECO:0000259" key="2">
    <source>
        <dbReference type="PROSITE" id="PS50943"/>
    </source>
</evidence>
<dbReference type="PROSITE" id="PS50943">
    <property type="entry name" value="HTH_CROC1"/>
    <property type="match status" value="1"/>
</dbReference>
<dbReference type="KEGG" id="spat:A0O21_05570"/>
<evidence type="ECO:0000313" key="3">
    <source>
        <dbReference type="EMBL" id="AND80443.1"/>
    </source>
</evidence>
<reference evidence="3 4" key="1">
    <citation type="journal article" date="2016" name="Int. J. Syst. Evol. Microbiol.">
        <title>Streptococcuspantholopis sp. nov., isolated from faeces of the Tibetan antelope (Pantholops hodgsonii).</title>
        <authorList>
            <person name="Bai X."/>
            <person name="Xiong Y."/>
            <person name="Lu S."/>
            <person name="Jin D."/>
            <person name="Lai X."/>
            <person name="Yang J."/>
            <person name="Niu L."/>
            <person name="Hu S."/>
            <person name="Meng X."/>
            <person name="Pu J."/>
            <person name="Ye C."/>
            <person name="Xu J."/>
        </authorList>
    </citation>
    <scope>NUCLEOTIDE SEQUENCE [LARGE SCALE GENOMIC DNA]</scope>
    <source>
        <strain evidence="3 4">TA 26</strain>
    </source>
</reference>
<gene>
    <name evidence="3" type="ORF">A0O21_05570</name>
</gene>
<proteinExistence type="predicted"/>
<keyword evidence="4" id="KW-1185">Reference proteome</keyword>
<dbReference type="SMART" id="SM00530">
    <property type="entry name" value="HTH_XRE"/>
    <property type="match status" value="1"/>
</dbReference>
<evidence type="ECO:0000313" key="4">
    <source>
        <dbReference type="Proteomes" id="UP000077317"/>
    </source>
</evidence>
<dbReference type="AlphaFoldDB" id="A0A172QAA8"/>
<sequence length="83" mass="9459">MKVEKLTLRALRVNYDLSLEEVAESLAISVHTLSKYEEDSSNIPVKLARAIADYYGISLDSIFLGKNAVLKQRFKEAKRKEDK</sequence>
<dbReference type="GO" id="GO:0003677">
    <property type="term" value="F:DNA binding"/>
    <property type="evidence" value="ECO:0007669"/>
    <property type="project" value="UniProtKB-KW"/>
</dbReference>